<dbReference type="InterPro" id="IPR011050">
    <property type="entry name" value="Pectin_lyase_fold/virulence"/>
</dbReference>
<dbReference type="SUPFAM" id="SSF51126">
    <property type="entry name" value="Pectin lyase-like"/>
    <property type="match status" value="2"/>
</dbReference>
<dbReference type="Gene3D" id="2.160.20.10">
    <property type="entry name" value="Single-stranded right-handed beta-helix, Pectin lyase-like"/>
    <property type="match status" value="2"/>
</dbReference>
<proteinExistence type="predicted"/>
<comment type="caution">
    <text evidence="2">The sequence shown here is derived from an EMBL/GenBank/DDBJ whole genome shotgun (WGS) entry which is preliminary data.</text>
</comment>
<protein>
    <recommendedName>
        <fullName evidence="1">Right handed beta helix domain-containing protein</fullName>
    </recommendedName>
</protein>
<dbReference type="SMART" id="SM00710">
    <property type="entry name" value="PbH1"/>
    <property type="match status" value="12"/>
</dbReference>
<dbReference type="EMBL" id="BSDZ01000039">
    <property type="protein sequence ID" value="GLI66726.1"/>
    <property type="molecule type" value="Genomic_DNA"/>
</dbReference>
<dbReference type="PANTHER" id="PTHR34199:SF2">
    <property type="entry name" value="NUMOD3 MOTIF FAMILY PROTEIN, EXPRESSED"/>
    <property type="match status" value="1"/>
</dbReference>
<dbReference type="PANTHER" id="PTHR34199">
    <property type="entry name" value="NUMOD3 MOTIF FAMILY PROTEIN, EXPRESSED"/>
    <property type="match status" value="1"/>
</dbReference>
<gene>
    <name evidence="2" type="ORF">VaNZ11_010666</name>
</gene>
<feature type="non-terminal residue" evidence="2">
    <location>
        <position position="1865"/>
    </location>
</feature>
<dbReference type="InterPro" id="IPR039448">
    <property type="entry name" value="Beta_helix"/>
</dbReference>
<evidence type="ECO:0000259" key="1">
    <source>
        <dbReference type="Pfam" id="PF13229"/>
    </source>
</evidence>
<dbReference type="Proteomes" id="UP001165090">
    <property type="component" value="Unassembled WGS sequence"/>
</dbReference>
<evidence type="ECO:0000313" key="2">
    <source>
        <dbReference type="EMBL" id="GLI66726.1"/>
    </source>
</evidence>
<dbReference type="InterPro" id="IPR006626">
    <property type="entry name" value="PbH1"/>
</dbReference>
<evidence type="ECO:0000313" key="3">
    <source>
        <dbReference type="Proteomes" id="UP001165090"/>
    </source>
</evidence>
<accession>A0ABQ5SC15</accession>
<dbReference type="Pfam" id="PF13229">
    <property type="entry name" value="Beta_helix"/>
    <property type="match status" value="2"/>
</dbReference>
<sequence length="1865" mass="198230">MLNQLRTYITTLQLSQDHFCANLNITPQGLNMYSFSNKVRGFPMLQAVIILIFLGLSRKAASQRSTVLLVTGRRIAPIGGNLSVYNATREASISTQLINSFPNGISYWWNQSGGTFSVGGENQATQYRSLLRFEQAHRYVPEAGVVEAAELTVTFVNWNAPTLVQACFMRRNWSAVEMTAQRFTSTGWLYYRWNGTASVPWTRPGGWADCVPEANISFVVPAGNRNGYWVMTVPLDPGLVAQWLSNGGRDNYGLMFRGMNGTVLQIVTSMWKNGTLYRPALSITYNTSPNAATPPAPNAGSPVNLTSVPRTWWVSPTGDDDWNSGHEALPLRSPAMALTLAWPGDSIYLMTGTYGASLSIYRANLTIRSGPGHWAVLSSPLSDPRSCVNVITIFPGADYGTLRDLEIVGGYYYGIMFFTSWNAWSNHSVGWAAPSHWVLQNLRIHGTGSSNIKMSVKAVNNTVANCEFYDAGARLRTYGNGIDIVQGYDVSISDSYFHDLPSAAVLLSGGTARVTMQRNFVERTDRGFELGSWTDTDLMDPNINPGLYEAVNNTVRNNIISAARQAGIILRSALNSVVVHNTVWRAQEAGQAAVLLDGAYHVLKAGGLNVPVPCAGAALVGNLVVTSPEAMHGPLVQIRGTGLDTDPAKAALLMSHNVYYNQAGLGPANGSFYWGTGAMLEDQRSGSKFVGNATGWAVHCSRTLQQPLCDINSTEADPKLGPGFVPLSCSPARDRVPPSLDVAALLQLRNISLVEAQLLVNSKALTLVEDDFHARPRPAGAAHRDAGAVQSGSVPGALKALPPVPPAFAMWPPYRGIGMGPMYDKSWPYNFWQPRVCMDIVVDSVTGNDSQPFDYYSGYTQPFKTLAVALTRHNMCDRIFLRASPGQWHVGGVTVSQTNLTIATYPSDAPARATLMCTNTSTMPCLFMYGSATALNVTGIDIVMAGPNVTAASCIHMNEGAGSGTSFYWSYFSETSGRINRGPRVSTFKDLTLTNCGIHGIKLSTFVSDVLLESINITNTSSAGITVVGGAGITVRNCRISDVVESGIRLGGGVRNVLVEGNLIRNYGGVGILLGSEGTSAYYTDVDWARLAPEDWHECINATVRNNIVDSGAGAGVAFYSARDATVVHNTFLNVAASMQAAVLLNVSPKQIGPAEEVGPPNTNITFKNNIVTMPATTRLRFLVQTRILQGSIVTRPLVAVAPSGNCSTNAPVAVVASVPPSLPPSLVPASPSTPSLDRRLYEDVVEEQGGGWDGEIEAAAAAAATAAMKAAAWGGIGSYSNDRAGQWRGPGGASVGAWDAAVVPTESTETARSASWDETVASSESGSTEAAVTLAWYGREASGASPSPVASSSMAFWSLAEAAAAEAIADAIPAIDLASSTSDASNAVAHASDTAATAAATAAAAANMAAVVAAAKSATADVAAEKMTAADATTYIYIPEGDSAAVGGGRRRRLKAASFTDPYVYAQGEQGRNPDGSCPFFPNTSPWHQDVSGLAVHPRSEAIKSNIGFQNLHLDFGFSVTTNGTTFPAGMPINFVNSSAGTPRIPVVFGPSGYGDPNELEEGGSPIPPDAAVQGAFPGCGDPPCWGDRHLIVIDNATCTLYEAWRSFPPSVTGNGTWQVEALLRFNLSRDALDHALGATSADAAGLPIMPGLLRYEEVVRGYVDHALRFTGPNSRPAYAMPGTHYAAAGYTGRDAPYMAMRVRLKASYNCSQLARAAQVVCEGLKKYGAFFADNGLPWDFAGEGTSNWYPIWKELKEVMKINSTYMEVIDPGCICVNPGCTIAECNGMSWVDPNAPQTYPSIADPATTLHFANNVYYKAGDTELGNTLYVDQRVPPLGPGYASSSLAAWGQYLGGGNEGGSLE</sequence>
<dbReference type="InterPro" id="IPR012334">
    <property type="entry name" value="Pectin_lyas_fold"/>
</dbReference>
<reference evidence="2 3" key="1">
    <citation type="journal article" date="2023" name="IScience">
        <title>Expanded male sex-determining region conserved during the evolution of homothallism in the green alga Volvox.</title>
        <authorList>
            <person name="Yamamoto K."/>
            <person name="Matsuzaki R."/>
            <person name="Mahakham W."/>
            <person name="Heman W."/>
            <person name="Sekimoto H."/>
            <person name="Kawachi M."/>
            <person name="Minakuchi Y."/>
            <person name="Toyoda A."/>
            <person name="Nozaki H."/>
        </authorList>
    </citation>
    <scope>NUCLEOTIDE SEQUENCE [LARGE SCALE GENOMIC DNA]</scope>
    <source>
        <strain evidence="2 3">NIES-4468</strain>
    </source>
</reference>
<keyword evidence="3" id="KW-1185">Reference proteome</keyword>
<name>A0ABQ5SC15_9CHLO</name>
<feature type="domain" description="Right handed beta helix" evidence="1">
    <location>
        <begin position="987"/>
        <end position="1135"/>
    </location>
</feature>
<organism evidence="2 3">
    <name type="scientific">Volvox africanus</name>
    <dbReference type="NCBI Taxonomy" id="51714"/>
    <lineage>
        <taxon>Eukaryota</taxon>
        <taxon>Viridiplantae</taxon>
        <taxon>Chlorophyta</taxon>
        <taxon>core chlorophytes</taxon>
        <taxon>Chlorophyceae</taxon>
        <taxon>CS clade</taxon>
        <taxon>Chlamydomonadales</taxon>
        <taxon>Volvocaceae</taxon>
        <taxon>Volvox</taxon>
    </lineage>
</organism>
<feature type="domain" description="Right handed beta helix" evidence="1">
    <location>
        <begin position="434"/>
        <end position="591"/>
    </location>
</feature>